<organism evidence="1 2">
    <name type="scientific">Boothiomyces macroporosus</name>
    <dbReference type="NCBI Taxonomy" id="261099"/>
    <lineage>
        <taxon>Eukaryota</taxon>
        <taxon>Fungi</taxon>
        <taxon>Fungi incertae sedis</taxon>
        <taxon>Chytridiomycota</taxon>
        <taxon>Chytridiomycota incertae sedis</taxon>
        <taxon>Chytridiomycetes</taxon>
        <taxon>Rhizophydiales</taxon>
        <taxon>Terramycetaceae</taxon>
        <taxon>Boothiomyces</taxon>
    </lineage>
</organism>
<dbReference type="EMBL" id="JADGKB010000098">
    <property type="protein sequence ID" value="KAJ3253872.1"/>
    <property type="molecule type" value="Genomic_DNA"/>
</dbReference>
<keyword evidence="2" id="KW-1185">Reference proteome</keyword>
<evidence type="ECO:0000313" key="2">
    <source>
        <dbReference type="Proteomes" id="UP001210925"/>
    </source>
</evidence>
<dbReference type="Proteomes" id="UP001210925">
    <property type="component" value="Unassembled WGS sequence"/>
</dbReference>
<accession>A0AAD5UF29</accession>
<gene>
    <name evidence="1" type="ORF">HK103_007672</name>
</gene>
<evidence type="ECO:0000313" key="1">
    <source>
        <dbReference type="EMBL" id="KAJ3253872.1"/>
    </source>
</evidence>
<comment type="caution">
    <text evidence="1">The sequence shown here is derived from an EMBL/GenBank/DDBJ whole genome shotgun (WGS) entry which is preliminary data.</text>
</comment>
<sequence length="64" mass="7301">MSTKNKHSYPDQAISLDIISNKEMMDQMREQLAESTKTIKEYGSLTIGAQVVATIMYEVFKEDL</sequence>
<proteinExistence type="predicted"/>
<protein>
    <submittedName>
        <fullName evidence="1">Uncharacterized protein</fullName>
    </submittedName>
</protein>
<dbReference type="AlphaFoldDB" id="A0AAD5UF29"/>
<reference evidence="1" key="1">
    <citation type="submission" date="2020-05" db="EMBL/GenBank/DDBJ databases">
        <title>Phylogenomic resolution of chytrid fungi.</title>
        <authorList>
            <person name="Stajich J.E."/>
            <person name="Amses K."/>
            <person name="Simmons R."/>
            <person name="Seto K."/>
            <person name="Myers J."/>
            <person name="Bonds A."/>
            <person name="Quandt C.A."/>
            <person name="Barry K."/>
            <person name="Liu P."/>
            <person name="Grigoriev I."/>
            <person name="Longcore J.E."/>
            <person name="James T.Y."/>
        </authorList>
    </citation>
    <scope>NUCLEOTIDE SEQUENCE</scope>
    <source>
        <strain evidence="1">PLAUS21</strain>
    </source>
</reference>
<name>A0AAD5UF29_9FUNG</name>